<sequence length="256" mass="27616">MTCRVAAITGGAGHIGRAIAHKLADRGVLIAVLDKSVATGQALMSELQARHPAGHRFIEADLMQPESFASIRMQIGASFGRLDYLVNNAAFYDDAPGWGVPFAQEGYEAWLKVLRVNLLAPFFLVQTLHPLLAQSDDAAIVNIGTMYSAVGPDWSLYEGTDMTNPAAYSASKGGLLATTRWLATALAPKVRVNMVSPGGIERNQSPRFRARYNQRTPLGRMGTENDIAGMVSLLLSPEGAYITGQHMLIDGGWTAW</sequence>
<evidence type="ECO:0000256" key="1">
    <source>
        <dbReference type="ARBA" id="ARBA00006484"/>
    </source>
</evidence>
<reference evidence="4" key="1">
    <citation type="submission" date="2006-12" db="EMBL/GenBank/DDBJ databases">
        <title>Complete sequence of chromosome 1 of Verminephrobacter eiseniae EF01-2.</title>
        <authorList>
            <person name="Copeland A."/>
            <person name="Lucas S."/>
            <person name="Lapidus A."/>
            <person name="Barry K."/>
            <person name="Detter J.C."/>
            <person name="Glavina del Rio T."/>
            <person name="Dalin E."/>
            <person name="Tice H."/>
            <person name="Pitluck S."/>
            <person name="Chertkov O."/>
            <person name="Brettin T."/>
            <person name="Bruce D."/>
            <person name="Han C."/>
            <person name="Tapia R."/>
            <person name="Gilna P."/>
            <person name="Schmutz J."/>
            <person name="Larimer F."/>
            <person name="Land M."/>
            <person name="Hauser L."/>
            <person name="Kyrpides N."/>
            <person name="Kim E."/>
            <person name="Stahl D."/>
            <person name="Richardson P."/>
        </authorList>
    </citation>
    <scope>NUCLEOTIDE SEQUENCE [LARGE SCALE GENOMIC DNA]</scope>
    <source>
        <strain evidence="4">EF01-2</strain>
    </source>
</reference>
<gene>
    <name evidence="3" type="ordered locus">Veis_4850</name>
</gene>
<dbReference type="Pfam" id="PF13561">
    <property type="entry name" value="adh_short_C2"/>
    <property type="match status" value="1"/>
</dbReference>
<evidence type="ECO:0000313" key="4">
    <source>
        <dbReference type="Proteomes" id="UP000000374"/>
    </source>
</evidence>
<dbReference type="PANTHER" id="PTHR42760:SF133">
    <property type="entry name" value="3-OXOACYL-[ACYL-CARRIER-PROTEIN] REDUCTASE"/>
    <property type="match status" value="1"/>
</dbReference>
<dbReference type="InterPro" id="IPR036291">
    <property type="entry name" value="NAD(P)-bd_dom_sf"/>
</dbReference>
<accession>A1WSD4</accession>
<dbReference type="PANTHER" id="PTHR42760">
    <property type="entry name" value="SHORT-CHAIN DEHYDROGENASES/REDUCTASES FAMILY MEMBER"/>
    <property type="match status" value="1"/>
</dbReference>
<dbReference type="AlphaFoldDB" id="A1WSD4"/>
<dbReference type="InterPro" id="IPR002347">
    <property type="entry name" value="SDR_fam"/>
</dbReference>
<evidence type="ECO:0000256" key="2">
    <source>
        <dbReference type="ARBA" id="ARBA00023002"/>
    </source>
</evidence>
<dbReference type="SUPFAM" id="SSF51735">
    <property type="entry name" value="NAD(P)-binding Rossmann-fold domains"/>
    <property type="match status" value="1"/>
</dbReference>
<dbReference type="PRINTS" id="PR00080">
    <property type="entry name" value="SDRFAMILY"/>
</dbReference>
<organism evidence="3 4">
    <name type="scientific">Verminephrobacter eiseniae (strain EF01-2)</name>
    <dbReference type="NCBI Taxonomy" id="391735"/>
    <lineage>
        <taxon>Bacteria</taxon>
        <taxon>Pseudomonadati</taxon>
        <taxon>Pseudomonadota</taxon>
        <taxon>Betaproteobacteria</taxon>
        <taxon>Burkholderiales</taxon>
        <taxon>Comamonadaceae</taxon>
        <taxon>Verminephrobacter</taxon>
    </lineage>
</organism>
<keyword evidence="4" id="KW-1185">Reference proteome</keyword>
<dbReference type="Gene3D" id="3.40.50.720">
    <property type="entry name" value="NAD(P)-binding Rossmann-like Domain"/>
    <property type="match status" value="1"/>
</dbReference>
<comment type="similarity">
    <text evidence="1">Belongs to the short-chain dehydrogenases/reductases (SDR) family.</text>
</comment>
<protein>
    <submittedName>
        <fullName evidence="3">Short-chain dehydrogenase/reductase SDR</fullName>
    </submittedName>
</protein>
<name>A1WSD4_VEREI</name>
<dbReference type="KEGG" id="vei:Veis_4850"/>
<dbReference type="Proteomes" id="UP000000374">
    <property type="component" value="Chromosome"/>
</dbReference>
<evidence type="ECO:0000313" key="3">
    <source>
        <dbReference type="EMBL" id="ABM60541.1"/>
    </source>
</evidence>
<dbReference type="GO" id="GO:0016616">
    <property type="term" value="F:oxidoreductase activity, acting on the CH-OH group of donors, NAD or NADP as acceptor"/>
    <property type="evidence" value="ECO:0007669"/>
    <property type="project" value="TreeGrafter"/>
</dbReference>
<dbReference type="PRINTS" id="PR00081">
    <property type="entry name" value="GDHRDH"/>
</dbReference>
<dbReference type="HOGENOM" id="CLU_010194_1_1_4"/>
<dbReference type="OrthoDB" id="9803333at2"/>
<dbReference type="STRING" id="391735.Veis_4850"/>
<keyword evidence="2" id="KW-0560">Oxidoreductase</keyword>
<dbReference type="eggNOG" id="COG1028">
    <property type="taxonomic scope" value="Bacteria"/>
</dbReference>
<proteinExistence type="inferred from homology"/>
<dbReference type="EMBL" id="CP000542">
    <property type="protein sequence ID" value="ABM60541.1"/>
    <property type="molecule type" value="Genomic_DNA"/>
</dbReference>